<name>A0AA39RSR5_ACESA</name>
<accession>A0AA39RSR5</accession>
<reference evidence="1" key="2">
    <citation type="submission" date="2023-06" db="EMBL/GenBank/DDBJ databases">
        <authorList>
            <person name="Swenson N.G."/>
            <person name="Wegrzyn J.L."/>
            <person name="Mcevoy S.L."/>
        </authorList>
    </citation>
    <scope>NUCLEOTIDE SEQUENCE</scope>
    <source>
        <strain evidence="1">NS2018</strain>
        <tissue evidence="1">Leaf</tissue>
    </source>
</reference>
<keyword evidence="2" id="KW-1185">Reference proteome</keyword>
<dbReference type="Proteomes" id="UP001168877">
    <property type="component" value="Unassembled WGS sequence"/>
</dbReference>
<comment type="caution">
    <text evidence="1">The sequence shown here is derived from an EMBL/GenBank/DDBJ whole genome shotgun (WGS) entry which is preliminary data.</text>
</comment>
<dbReference type="EMBL" id="JAUESC010000385">
    <property type="protein sequence ID" value="KAK0580103.1"/>
    <property type="molecule type" value="Genomic_DNA"/>
</dbReference>
<reference evidence="1" key="1">
    <citation type="journal article" date="2022" name="Plant J.">
        <title>Strategies of tolerance reflected in two North American maple genomes.</title>
        <authorList>
            <person name="McEvoy S.L."/>
            <person name="Sezen U.U."/>
            <person name="Trouern-Trend A."/>
            <person name="McMahon S.M."/>
            <person name="Schaberg P.G."/>
            <person name="Yang J."/>
            <person name="Wegrzyn J.L."/>
            <person name="Swenson N.G."/>
        </authorList>
    </citation>
    <scope>NUCLEOTIDE SEQUENCE</scope>
    <source>
        <strain evidence="1">NS2018</strain>
    </source>
</reference>
<organism evidence="1 2">
    <name type="scientific">Acer saccharum</name>
    <name type="common">Sugar maple</name>
    <dbReference type="NCBI Taxonomy" id="4024"/>
    <lineage>
        <taxon>Eukaryota</taxon>
        <taxon>Viridiplantae</taxon>
        <taxon>Streptophyta</taxon>
        <taxon>Embryophyta</taxon>
        <taxon>Tracheophyta</taxon>
        <taxon>Spermatophyta</taxon>
        <taxon>Magnoliopsida</taxon>
        <taxon>eudicotyledons</taxon>
        <taxon>Gunneridae</taxon>
        <taxon>Pentapetalae</taxon>
        <taxon>rosids</taxon>
        <taxon>malvids</taxon>
        <taxon>Sapindales</taxon>
        <taxon>Sapindaceae</taxon>
        <taxon>Hippocastanoideae</taxon>
        <taxon>Acereae</taxon>
        <taxon>Acer</taxon>
    </lineage>
</organism>
<evidence type="ECO:0000313" key="1">
    <source>
        <dbReference type="EMBL" id="KAK0580103.1"/>
    </source>
</evidence>
<protein>
    <submittedName>
        <fullName evidence="1">Uncharacterized protein</fullName>
    </submittedName>
</protein>
<proteinExistence type="predicted"/>
<gene>
    <name evidence="1" type="ORF">LWI29_036404</name>
</gene>
<sequence length="193" mass="21212">MEIKRSTAKTVSQPTLNHIGIAFLALNKGQSLGGRKSILEKENFQICWPKEVSETSTKLSSRVGRQQSNKGACSQSDKVERTVKCRRSGLGKLEKKNRGVVVRSFLEKGKRKCFKKTKRRLFAPMIQSGALNLEKTNNGVRLGGYSSADNTSSSDIGVGKSVFLESTTERGGCSKICDKNPIGQPYDRPKKVS</sequence>
<evidence type="ECO:0000313" key="2">
    <source>
        <dbReference type="Proteomes" id="UP001168877"/>
    </source>
</evidence>
<dbReference type="AlphaFoldDB" id="A0AA39RSR5"/>